<dbReference type="VEuPathDB" id="FungiDB:PITG_13071"/>
<accession>D0NK84</accession>
<organism evidence="1 2">
    <name type="scientific">Phytophthora infestans (strain T30-4)</name>
    <name type="common">Potato late blight agent</name>
    <dbReference type="NCBI Taxonomy" id="403677"/>
    <lineage>
        <taxon>Eukaryota</taxon>
        <taxon>Sar</taxon>
        <taxon>Stramenopiles</taxon>
        <taxon>Oomycota</taxon>
        <taxon>Peronosporomycetes</taxon>
        <taxon>Peronosporales</taxon>
        <taxon>Peronosporaceae</taxon>
        <taxon>Phytophthora</taxon>
    </lineage>
</organism>
<keyword evidence="2" id="KW-1185">Reference proteome</keyword>
<gene>
    <name evidence="1" type="ORF">PITG_13071</name>
</gene>
<dbReference type="GeneID" id="9474590"/>
<evidence type="ECO:0000313" key="1">
    <source>
        <dbReference type="EMBL" id="EEY59921.1"/>
    </source>
</evidence>
<dbReference type="KEGG" id="pif:PITG_13071"/>
<dbReference type="OMA" id="AVRIACM"/>
<dbReference type="HOGENOM" id="CLU_077827_2_0_1"/>
<sequence length="106" mass="11912">MVCLPANATHLFQPLGVADPEGGYSIDKTTAVRFSCLAWTRCHFSTNVSSCFHVCGLYPLSLVRMTQRMAIYTRNGSPTDFRIAAWLMVDLAIRQEERRPLLAVTF</sequence>
<proteinExistence type="predicted"/>
<dbReference type="OrthoDB" id="8058166at2759"/>
<reference evidence="2" key="1">
    <citation type="journal article" date="2009" name="Nature">
        <title>Genome sequence and analysis of the Irish potato famine pathogen Phytophthora infestans.</title>
        <authorList>
            <consortium name="The Broad Institute Genome Sequencing Platform"/>
            <person name="Haas B.J."/>
            <person name="Kamoun S."/>
            <person name="Zody M.C."/>
            <person name="Jiang R.H."/>
            <person name="Handsaker R.E."/>
            <person name="Cano L.M."/>
            <person name="Grabherr M."/>
            <person name="Kodira C.D."/>
            <person name="Raffaele S."/>
            <person name="Torto-Alalibo T."/>
            <person name="Bozkurt T.O."/>
            <person name="Ah-Fong A.M."/>
            <person name="Alvarado L."/>
            <person name="Anderson V.L."/>
            <person name="Armstrong M.R."/>
            <person name="Avrova A."/>
            <person name="Baxter L."/>
            <person name="Beynon J."/>
            <person name="Boevink P.C."/>
            <person name="Bollmann S.R."/>
            <person name="Bos J.I."/>
            <person name="Bulone V."/>
            <person name="Cai G."/>
            <person name="Cakir C."/>
            <person name="Carrington J.C."/>
            <person name="Chawner M."/>
            <person name="Conti L."/>
            <person name="Costanzo S."/>
            <person name="Ewan R."/>
            <person name="Fahlgren N."/>
            <person name="Fischbach M.A."/>
            <person name="Fugelstad J."/>
            <person name="Gilroy E.M."/>
            <person name="Gnerre S."/>
            <person name="Green P.J."/>
            <person name="Grenville-Briggs L.J."/>
            <person name="Griffith J."/>
            <person name="Grunwald N.J."/>
            <person name="Horn K."/>
            <person name="Horner N.R."/>
            <person name="Hu C.H."/>
            <person name="Huitema E."/>
            <person name="Jeong D.H."/>
            <person name="Jones A.M."/>
            <person name="Jones J.D."/>
            <person name="Jones R.W."/>
            <person name="Karlsson E.K."/>
            <person name="Kunjeti S.G."/>
            <person name="Lamour K."/>
            <person name="Liu Z."/>
            <person name="Ma L."/>
            <person name="Maclean D."/>
            <person name="Chibucos M.C."/>
            <person name="McDonald H."/>
            <person name="McWalters J."/>
            <person name="Meijer H.J."/>
            <person name="Morgan W."/>
            <person name="Morris P.F."/>
            <person name="Munro C.A."/>
            <person name="O'Neill K."/>
            <person name="Ospina-Giraldo M."/>
            <person name="Pinzon A."/>
            <person name="Pritchard L."/>
            <person name="Ramsahoye B."/>
            <person name="Ren Q."/>
            <person name="Restrepo S."/>
            <person name="Roy S."/>
            <person name="Sadanandom A."/>
            <person name="Savidor A."/>
            <person name="Schornack S."/>
            <person name="Schwartz D.C."/>
            <person name="Schumann U.D."/>
            <person name="Schwessinger B."/>
            <person name="Seyer L."/>
            <person name="Sharpe T."/>
            <person name="Silvar C."/>
            <person name="Song J."/>
            <person name="Studholme D.J."/>
            <person name="Sykes S."/>
            <person name="Thines M."/>
            <person name="van de Vondervoort P.J."/>
            <person name="Phuntumart V."/>
            <person name="Wawra S."/>
            <person name="Weide R."/>
            <person name="Win J."/>
            <person name="Young C."/>
            <person name="Zhou S."/>
            <person name="Fry W."/>
            <person name="Meyers B.C."/>
            <person name="van West P."/>
            <person name="Ristaino J."/>
            <person name="Govers F."/>
            <person name="Birch P.R."/>
            <person name="Whisson S.C."/>
            <person name="Judelson H.S."/>
            <person name="Nusbaum C."/>
        </authorList>
    </citation>
    <scope>NUCLEOTIDE SEQUENCE [LARGE SCALE GENOMIC DNA]</scope>
    <source>
        <strain evidence="2">T30-4</strain>
    </source>
</reference>
<evidence type="ECO:0000313" key="2">
    <source>
        <dbReference type="Proteomes" id="UP000006643"/>
    </source>
</evidence>
<dbReference type="InParanoid" id="D0NK84"/>
<evidence type="ECO:0008006" key="3">
    <source>
        <dbReference type="Google" id="ProtNLM"/>
    </source>
</evidence>
<dbReference type="Proteomes" id="UP000006643">
    <property type="component" value="Unassembled WGS sequence"/>
</dbReference>
<dbReference type="AlphaFoldDB" id="D0NK84"/>
<dbReference type="RefSeq" id="XP_002900606.1">
    <property type="nucleotide sequence ID" value="XM_002900560.1"/>
</dbReference>
<name>D0NK84_PHYIT</name>
<protein>
    <recommendedName>
        <fullName evidence="3">DDE-1 domain-containing protein</fullName>
    </recommendedName>
</protein>
<dbReference type="EMBL" id="DS028142">
    <property type="protein sequence ID" value="EEY59921.1"/>
    <property type="molecule type" value="Genomic_DNA"/>
</dbReference>